<organism evidence="8 9">
    <name type="scientific">Phytohabitans rumicis</name>
    <dbReference type="NCBI Taxonomy" id="1076125"/>
    <lineage>
        <taxon>Bacteria</taxon>
        <taxon>Bacillati</taxon>
        <taxon>Actinomycetota</taxon>
        <taxon>Actinomycetes</taxon>
        <taxon>Micromonosporales</taxon>
        <taxon>Micromonosporaceae</taxon>
    </lineage>
</organism>
<dbReference type="InterPro" id="IPR000850">
    <property type="entry name" value="Adenylat/UMP-CMP_kin"/>
</dbReference>
<dbReference type="NCBIfam" id="NF011100">
    <property type="entry name" value="PRK14527.1"/>
    <property type="match status" value="1"/>
</dbReference>
<dbReference type="CDD" id="cd01428">
    <property type="entry name" value="ADK"/>
    <property type="match status" value="1"/>
</dbReference>
<feature type="binding site" evidence="5">
    <location>
        <begin position="57"/>
        <end position="59"/>
    </location>
    <ligand>
        <name>AMP</name>
        <dbReference type="ChEBI" id="CHEBI:456215"/>
    </ligand>
</feature>
<comment type="pathway">
    <text evidence="5">Purine metabolism; AMP biosynthesis via salvage pathway; AMP from ADP: step 1/1.</text>
</comment>
<dbReference type="GO" id="GO:0005524">
    <property type="term" value="F:ATP binding"/>
    <property type="evidence" value="ECO:0007669"/>
    <property type="project" value="UniProtKB-UniRule"/>
</dbReference>
<accession>A0A6V8LJU8</accession>
<evidence type="ECO:0000313" key="8">
    <source>
        <dbReference type="EMBL" id="GFJ95221.1"/>
    </source>
</evidence>
<dbReference type="GO" id="GO:0004017">
    <property type="term" value="F:AMP kinase activity"/>
    <property type="evidence" value="ECO:0007669"/>
    <property type="project" value="UniProtKB-UniRule"/>
</dbReference>
<dbReference type="EMBL" id="BLPG01000001">
    <property type="protein sequence ID" value="GFJ95221.1"/>
    <property type="molecule type" value="Genomic_DNA"/>
</dbReference>
<evidence type="ECO:0000256" key="2">
    <source>
        <dbReference type="ARBA" id="ARBA00022727"/>
    </source>
</evidence>
<evidence type="ECO:0000256" key="4">
    <source>
        <dbReference type="ARBA" id="ARBA00022777"/>
    </source>
</evidence>
<dbReference type="InterPro" id="IPR027417">
    <property type="entry name" value="P-loop_NTPase"/>
</dbReference>
<feature type="binding site" evidence="5">
    <location>
        <position position="134"/>
    </location>
    <ligand>
        <name>AMP</name>
        <dbReference type="ChEBI" id="CHEBI:456215"/>
    </ligand>
</feature>
<evidence type="ECO:0000256" key="6">
    <source>
        <dbReference type="RuleBase" id="RU003330"/>
    </source>
</evidence>
<feature type="region of interest" description="NMP" evidence="5">
    <location>
        <begin position="30"/>
        <end position="59"/>
    </location>
</feature>
<evidence type="ECO:0000256" key="1">
    <source>
        <dbReference type="ARBA" id="ARBA00022679"/>
    </source>
</evidence>
<sequence length="216" mass="23295">MRVLMVAPPGAGKGTQGALIATHFGIPHIATGDLLRDHVARRTKLGLAVQRHLDSGTLVPDQLVLDMVRRAIEAAAATSGGYVLDGVPRNMAQARALYQVGLELSMTANVALHLKAADDELIRRLLARAALEGRSDDTEEVIRRRLAIYHEVTHPIVAWYGARGILVTVDAMRPAEQVGREILAALEVMRAFVDHVPEQVRTPVDLTGLGAAFGEP</sequence>
<feature type="binding site" evidence="5">
    <location>
        <position position="145"/>
    </location>
    <ligand>
        <name>AMP</name>
        <dbReference type="ChEBI" id="CHEBI:456215"/>
    </ligand>
</feature>
<dbReference type="NCBIfam" id="NF001381">
    <property type="entry name" value="PRK00279.1-3"/>
    <property type="match status" value="1"/>
</dbReference>
<dbReference type="PANTHER" id="PTHR23359">
    <property type="entry name" value="NUCLEOTIDE KINASE"/>
    <property type="match status" value="1"/>
</dbReference>
<evidence type="ECO:0000256" key="7">
    <source>
        <dbReference type="RuleBase" id="RU003331"/>
    </source>
</evidence>
<dbReference type="Gene3D" id="3.40.50.300">
    <property type="entry name" value="P-loop containing nucleotide triphosphate hydrolases"/>
    <property type="match status" value="1"/>
</dbReference>
<keyword evidence="1 5" id="KW-0808">Transferase</keyword>
<keyword evidence="4 5" id="KW-0418">Kinase</keyword>
<dbReference type="HAMAP" id="MF_00235">
    <property type="entry name" value="Adenylate_kinase_Adk"/>
    <property type="match status" value="1"/>
</dbReference>
<comment type="subunit">
    <text evidence="5 7">Monomer.</text>
</comment>
<name>A0A6V8LJU8_9ACTN</name>
<gene>
    <name evidence="8" type="primary">adk_3</name>
    <name evidence="5" type="synonym">adk</name>
    <name evidence="8" type="ORF">Prum_088630</name>
</gene>
<dbReference type="Pfam" id="PF00406">
    <property type="entry name" value="ADK"/>
    <property type="match status" value="1"/>
</dbReference>
<reference evidence="8 9" key="1">
    <citation type="submission" date="2020-03" db="EMBL/GenBank/DDBJ databases">
        <title>Whole genome shotgun sequence of Phytohabitans rumicis NBRC 108638.</title>
        <authorList>
            <person name="Komaki H."/>
            <person name="Tamura T."/>
        </authorList>
    </citation>
    <scope>NUCLEOTIDE SEQUENCE [LARGE SCALE GENOMIC DNA]</scope>
    <source>
        <strain evidence="8 9">NBRC 108638</strain>
    </source>
</reference>
<comment type="domain">
    <text evidence="5">Consists of three domains, a large central CORE domain and two small peripheral domains, NMPbind and LID, which undergo movements during catalysis. The LID domain closes over the site of phosphoryl transfer upon ATP binding. Assembling and dissambling the active center during each catalytic cycle provides an effective means to prevent ATP hydrolysis.</text>
</comment>
<keyword evidence="3 5" id="KW-0547">Nucleotide-binding</keyword>
<dbReference type="EC" id="2.7.4.3" evidence="5 7"/>
<proteinExistence type="inferred from homology"/>
<dbReference type="AlphaFoldDB" id="A0A6V8LJU8"/>
<feature type="binding site" evidence="5">
    <location>
        <position position="128"/>
    </location>
    <ligand>
        <name>ATP</name>
        <dbReference type="ChEBI" id="CHEBI:30616"/>
    </ligand>
</feature>
<keyword evidence="2 5" id="KW-0545">Nucleotide biosynthesis</keyword>
<comment type="subcellular location">
    <subcellularLocation>
        <location evidence="5 7">Cytoplasm</location>
    </subcellularLocation>
</comment>
<feature type="binding site" evidence="5">
    <location>
        <position position="173"/>
    </location>
    <ligand>
        <name>ATP</name>
        <dbReference type="ChEBI" id="CHEBI:30616"/>
    </ligand>
</feature>
<dbReference type="RefSeq" id="WP_173082725.1">
    <property type="nucleotide sequence ID" value="NZ_BAABJB010000012.1"/>
</dbReference>
<dbReference type="SUPFAM" id="SSF52540">
    <property type="entry name" value="P-loop containing nucleoside triphosphate hydrolases"/>
    <property type="match status" value="1"/>
</dbReference>
<protein>
    <recommendedName>
        <fullName evidence="5 7">Adenylate kinase</fullName>
        <shortName evidence="5">AK</shortName>
        <ecNumber evidence="5 7">2.7.4.3</ecNumber>
    </recommendedName>
    <alternativeName>
        <fullName evidence="5">ATP-AMP transphosphorylase</fullName>
    </alternativeName>
    <alternativeName>
        <fullName evidence="5">ATP:AMP phosphotransferase</fullName>
    </alternativeName>
    <alternativeName>
        <fullName evidence="5">Adenylate monophosphate kinase</fullName>
    </alternativeName>
</protein>
<dbReference type="GO" id="GO:0044209">
    <property type="term" value="P:AMP salvage"/>
    <property type="evidence" value="ECO:0007669"/>
    <property type="project" value="UniProtKB-UniRule"/>
</dbReference>
<dbReference type="GO" id="GO:0005737">
    <property type="term" value="C:cytoplasm"/>
    <property type="evidence" value="ECO:0007669"/>
    <property type="project" value="UniProtKB-SubCell"/>
</dbReference>
<keyword evidence="5 7" id="KW-0067">ATP-binding</keyword>
<comment type="similarity">
    <text evidence="5 6">Belongs to the adenylate kinase family.</text>
</comment>
<comment type="caution">
    <text evidence="8">The sequence shown here is derived from an EMBL/GenBank/DDBJ whole genome shotgun (WGS) entry which is preliminary data.</text>
</comment>
<feature type="binding site" evidence="5">
    <location>
        <begin position="10"/>
        <end position="15"/>
    </location>
    <ligand>
        <name>ATP</name>
        <dbReference type="ChEBI" id="CHEBI:30616"/>
    </ligand>
</feature>
<dbReference type="Proteomes" id="UP000482960">
    <property type="component" value="Unassembled WGS sequence"/>
</dbReference>
<evidence type="ECO:0000313" key="9">
    <source>
        <dbReference type="Proteomes" id="UP000482960"/>
    </source>
</evidence>
<keyword evidence="9" id="KW-1185">Reference proteome</keyword>
<feature type="binding site" evidence="5">
    <location>
        <position position="93"/>
    </location>
    <ligand>
        <name>AMP</name>
        <dbReference type="ChEBI" id="CHEBI:456215"/>
    </ligand>
</feature>
<feature type="binding site" evidence="5">
    <location>
        <position position="36"/>
    </location>
    <ligand>
        <name>AMP</name>
        <dbReference type="ChEBI" id="CHEBI:456215"/>
    </ligand>
</feature>
<feature type="binding site" evidence="5">
    <location>
        <position position="31"/>
    </location>
    <ligand>
        <name>AMP</name>
        <dbReference type="ChEBI" id="CHEBI:456215"/>
    </ligand>
</feature>
<evidence type="ECO:0000256" key="5">
    <source>
        <dbReference type="HAMAP-Rule" id="MF_00235"/>
    </source>
</evidence>
<comment type="function">
    <text evidence="5">Catalyzes the reversible transfer of the terminal phosphate group between ATP and AMP. Plays an important role in cellular energy homeostasis and in adenine nucleotide metabolism.</text>
</comment>
<evidence type="ECO:0000256" key="3">
    <source>
        <dbReference type="ARBA" id="ARBA00022741"/>
    </source>
</evidence>
<reference evidence="8 9" key="2">
    <citation type="submission" date="2020-03" db="EMBL/GenBank/DDBJ databases">
        <authorList>
            <person name="Ichikawa N."/>
            <person name="Kimura A."/>
            <person name="Kitahashi Y."/>
            <person name="Uohara A."/>
        </authorList>
    </citation>
    <scope>NUCLEOTIDE SEQUENCE [LARGE SCALE GENOMIC DNA]</scope>
    <source>
        <strain evidence="8 9">NBRC 108638</strain>
    </source>
</reference>
<keyword evidence="5" id="KW-0963">Cytoplasm</keyword>
<dbReference type="PRINTS" id="PR00094">
    <property type="entry name" value="ADENYLTKNASE"/>
</dbReference>
<comment type="caution">
    <text evidence="5">Lacks conserved residue(s) required for the propagation of feature annotation.</text>
</comment>
<comment type="catalytic activity">
    <reaction evidence="5 7">
        <text>AMP + ATP = 2 ADP</text>
        <dbReference type="Rhea" id="RHEA:12973"/>
        <dbReference type="ChEBI" id="CHEBI:30616"/>
        <dbReference type="ChEBI" id="CHEBI:456215"/>
        <dbReference type="ChEBI" id="CHEBI:456216"/>
        <dbReference type="EC" id="2.7.4.3"/>
    </reaction>
</comment>
<dbReference type="UniPathway" id="UPA00588">
    <property type="reaction ID" value="UER00649"/>
</dbReference>